<sequence length="232" mass="26347">MTTSEPTNTLIFTNLVKDAFLEENLKNLKASIEEHGSIMNYAPIKSFSRLLVSFEKIEDALYCKTKLNGTVFMGGEIKIYFAEYNYTITEATEHMLKLPDNDRLWLVSPPGSPPVGWMQEREEPPNDATLAEDLLHALRKLVDKEEMEISDDSSLHSNISYPMSSDEPTFNIQTSNGEEELPVITVQDWEIPKNFDSSLNLSSNNTCQMLFDPTETRRELVVPKTALPPILR</sequence>
<name>A0ABR2WSK4_9FUNG</name>
<dbReference type="EMBL" id="JASJQH010000418">
    <property type="protein sequence ID" value="KAK9764491.1"/>
    <property type="molecule type" value="Genomic_DNA"/>
</dbReference>
<evidence type="ECO:0008006" key="4">
    <source>
        <dbReference type="Google" id="ProtNLM"/>
    </source>
</evidence>
<keyword evidence="3" id="KW-1185">Reference proteome</keyword>
<dbReference type="PANTHER" id="PTHR10300">
    <property type="entry name" value="CALCIPRESSIN"/>
    <property type="match status" value="1"/>
</dbReference>
<accession>A0ABR2WSK4</accession>
<protein>
    <recommendedName>
        <fullName evidence="4">Calcipressin</fullName>
    </recommendedName>
</protein>
<dbReference type="Gene3D" id="3.30.70.330">
    <property type="match status" value="1"/>
</dbReference>
<evidence type="ECO:0000256" key="1">
    <source>
        <dbReference type="ARBA" id="ARBA00008209"/>
    </source>
</evidence>
<dbReference type="Proteomes" id="UP001479436">
    <property type="component" value="Unassembled WGS sequence"/>
</dbReference>
<evidence type="ECO:0000313" key="2">
    <source>
        <dbReference type="EMBL" id="KAK9764491.1"/>
    </source>
</evidence>
<comment type="caution">
    <text evidence="2">The sequence shown here is derived from an EMBL/GenBank/DDBJ whole genome shotgun (WGS) entry which is preliminary data.</text>
</comment>
<dbReference type="InterPro" id="IPR006931">
    <property type="entry name" value="Calcipressin"/>
</dbReference>
<comment type="similarity">
    <text evidence="1">Belongs to the RCAN family.</text>
</comment>
<evidence type="ECO:0000313" key="3">
    <source>
        <dbReference type="Proteomes" id="UP001479436"/>
    </source>
</evidence>
<dbReference type="InterPro" id="IPR035979">
    <property type="entry name" value="RBD_domain_sf"/>
</dbReference>
<gene>
    <name evidence="2" type="ORF">K7432_007952</name>
</gene>
<dbReference type="Pfam" id="PF04847">
    <property type="entry name" value="Calcipressin"/>
    <property type="match status" value="1"/>
</dbReference>
<dbReference type="PANTHER" id="PTHR10300:SF14">
    <property type="entry name" value="PROTEIN SARAH"/>
    <property type="match status" value="1"/>
</dbReference>
<dbReference type="SUPFAM" id="SSF54928">
    <property type="entry name" value="RNA-binding domain, RBD"/>
    <property type="match status" value="1"/>
</dbReference>
<reference evidence="2 3" key="1">
    <citation type="submission" date="2023-04" db="EMBL/GenBank/DDBJ databases">
        <title>Genome of Basidiobolus ranarum AG-B5.</title>
        <authorList>
            <person name="Stajich J.E."/>
            <person name="Carter-House D."/>
            <person name="Gryganskyi A."/>
        </authorList>
    </citation>
    <scope>NUCLEOTIDE SEQUENCE [LARGE SCALE GENOMIC DNA]</scope>
    <source>
        <strain evidence="2 3">AG-B5</strain>
    </source>
</reference>
<organism evidence="2 3">
    <name type="scientific">Basidiobolus ranarum</name>
    <dbReference type="NCBI Taxonomy" id="34480"/>
    <lineage>
        <taxon>Eukaryota</taxon>
        <taxon>Fungi</taxon>
        <taxon>Fungi incertae sedis</taxon>
        <taxon>Zoopagomycota</taxon>
        <taxon>Entomophthoromycotina</taxon>
        <taxon>Basidiobolomycetes</taxon>
        <taxon>Basidiobolales</taxon>
        <taxon>Basidiobolaceae</taxon>
        <taxon>Basidiobolus</taxon>
    </lineage>
</organism>
<dbReference type="InterPro" id="IPR012677">
    <property type="entry name" value="Nucleotide-bd_a/b_plait_sf"/>
</dbReference>
<proteinExistence type="inferred from homology"/>